<dbReference type="SUPFAM" id="SSF109854">
    <property type="entry name" value="DinB/YfiT-like putative metalloenzymes"/>
    <property type="match status" value="1"/>
</dbReference>
<keyword evidence="4" id="KW-1185">Reference proteome</keyword>
<evidence type="ECO:0000256" key="1">
    <source>
        <dbReference type="SAM" id="MobiDB-lite"/>
    </source>
</evidence>
<dbReference type="AlphaFoldDB" id="A0A2S2C7C6"/>
<gene>
    <name evidence="3" type="ORF">CBI38_35725</name>
</gene>
<reference evidence="3 4" key="1">
    <citation type="submission" date="2017-05" db="EMBL/GenBank/DDBJ databases">
        <title>Isolation of Rhodococcus sp. S2-17 biodegrading of BP-3.</title>
        <authorList>
            <person name="Lee Y."/>
            <person name="Kim K.H."/>
            <person name="Chun B.H."/>
            <person name="Jung H.S."/>
            <person name="Jeon C.O."/>
        </authorList>
    </citation>
    <scope>NUCLEOTIDE SEQUENCE [LARGE SCALE GENOMIC DNA]</scope>
    <source>
        <strain evidence="3 4">S2-17</strain>
        <plasmid evidence="4">prb29</plasmid>
    </source>
</reference>
<evidence type="ECO:0000259" key="2">
    <source>
        <dbReference type="Pfam" id="PF12867"/>
    </source>
</evidence>
<geneLocation type="plasmid" evidence="4">
    <name>prb29</name>
</geneLocation>
<dbReference type="Proteomes" id="UP000245711">
    <property type="component" value="Plasmid pRB29"/>
</dbReference>
<protein>
    <recommendedName>
        <fullName evidence="2">DinB-like domain-containing protein</fullName>
    </recommendedName>
</protein>
<keyword evidence="3" id="KW-0614">Plasmid</keyword>
<accession>A0A2S2C7C6</accession>
<dbReference type="Pfam" id="PF12867">
    <property type="entry name" value="DinB_2"/>
    <property type="match status" value="1"/>
</dbReference>
<feature type="domain" description="DinB-like" evidence="2">
    <location>
        <begin position="28"/>
        <end position="167"/>
    </location>
</feature>
<dbReference type="EMBL" id="CP021356">
    <property type="protein sequence ID" value="AWK76777.1"/>
    <property type="molecule type" value="Genomic_DNA"/>
</dbReference>
<name>A0A2S2C7C6_9NOCA</name>
<evidence type="ECO:0000313" key="4">
    <source>
        <dbReference type="Proteomes" id="UP000245711"/>
    </source>
</evidence>
<dbReference type="InterPro" id="IPR034660">
    <property type="entry name" value="DinB/YfiT-like"/>
</dbReference>
<dbReference type="KEGG" id="roz:CBI38_35725"/>
<evidence type="ECO:0000313" key="3">
    <source>
        <dbReference type="EMBL" id="AWK76777.1"/>
    </source>
</evidence>
<proteinExistence type="predicted"/>
<organism evidence="3 4">
    <name type="scientific">Rhodococcus oxybenzonivorans</name>
    <dbReference type="NCBI Taxonomy" id="1990687"/>
    <lineage>
        <taxon>Bacteria</taxon>
        <taxon>Bacillati</taxon>
        <taxon>Actinomycetota</taxon>
        <taxon>Actinomycetes</taxon>
        <taxon>Mycobacteriales</taxon>
        <taxon>Nocardiaceae</taxon>
        <taxon>Rhodococcus</taxon>
    </lineage>
</organism>
<dbReference type="Gene3D" id="1.20.120.450">
    <property type="entry name" value="dinb family like domain"/>
    <property type="match status" value="1"/>
</dbReference>
<dbReference type="InterPro" id="IPR024775">
    <property type="entry name" value="DinB-like"/>
</dbReference>
<sequence>MATVIDTMSYKLRVMSERGIELMTTASRQLDEMADVVASLSGPDLRKPCPDDSAGDTIGALAVHMAEGYHFLGRFLQGAGYGPGRRPPGNGHGHAHGHERAQPPAAASEVLDRVSAGKAPIGLLADLTDEQLASVPGTGSSRFSDGRRTLEQVIEAVIAHQATHLNMLRRAVS</sequence>
<feature type="region of interest" description="Disordered" evidence="1">
    <location>
        <begin position="82"/>
        <end position="104"/>
    </location>
</feature>